<proteinExistence type="inferred from homology"/>
<keyword evidence="9 10" id="KW-0472">Membrane</keyword>
<keyword evidence="8 10" id="KW-1133">Transmembrane helix</keyword>
<dbReference type="PANTHER" id="PTHR35091:SF2">
    <property type="entry name" value="FLAGELLAR PROTEIN FLIL"/>
    <property type="match status" value="1"/>
</dbReference>
<evidence type="ECO:0000256" key="3">
    <source>
        <dbReference type="ARBA" id="ARBA00008281"/>
    </source>
</evidence>
<keyword evidence="6 10" id="KW-0812">Transmembrane</keyword>
<evidence type="ECO:0000256" key="6">
    <source>
        <dbReference type="ARBA" id="ARBA00022692"/>
    </source>
</evidence>
<keyword evidence="5 10" id="KW-0145">Chemotaxis</keyword>
<evidence type="ECO:0000256" key="8">
    <source>
        <dbReference type="ARBA" id="ARBA00022989"/>
    </source>
</evidence>
<comment type="similarity">
    <text evidence="3 10">Belongs to the FliL family.</text>
</comment>
<comment type="function">
    <text evidence="1 10">Controls the rotational direction of flagella during chemotaxis.</text>
</comment>
<dbReference type="PANTHER" id="PTHR35091">
    <property type="entry name" value="FLAGELLAR PROTEIN FLIL"/>
    <property type="match status" value="1"/>
</dbReference>
<name>A0ABV5LR86_9ACTN</name>
<comment type="subcellular location">
    <subcellularLocation>
        <location evidence="2">Cell membrane</location>
        <topology evidence="2">Single-pass membrane protein</topology>
    </subcellularLocation>
</comment>
<keyword evidence="11" id="KW-0969">Cilium</keyword>
<evidence type="ECO:0000313" key="11">
    <source>
        <dbReference type="EMBL" id="MFB9376557.1"/>
    </source>
</evidence>
<dbReference type="InterPro" id="IPR005503">
    <property type="entry name" value="FliL"/>
</dbReference>
<protein>
    <recommendedName>
        <fullName evidence="10">Flagellar protein FliL</fullName>
    </recommendedName>
</protein>
<keyword evidence="7 10" id="KW-0283">Flagellar rotation</keyword>
<dbReference type="RefSeq" id="WP_380138157.1">
    <property type="nucleotide sequence ID" value="NZ_JBHLUI010000009.1"/>
</dbReference>
<feature type="transmembrane region" description="Helical" evidence="10">
    <location>
        <begin position="20"/>
        <end position="41"/>
    </location>
</feature>
<gene>
    <name evidence="11" type="primary">fliL</name>
    <name evidence="11" type="ORF">ACFFVI_06215</name>
</gene>
<evidence type="ECO:0000256" key="2">
    <source>
        <dbReference type="ARBA" id="ARBA00004162"/>
    </source>
</evidence>
<evidence type="ECO:0000256" key="7">
    <source>
        <dbReference type="ARBA" id="ARBA00022779"/>
    </source>
</evidence>
<dbReference type="Pfam" id="PF03748">
    <property type="entry name" value="FliL"/>
    <property type="match status" value="1"/>
</dbReference>
<comment type="caution">
    <text evidence="11">The sequence shown here is derived from an EMBL/GenBank/DDBJ whole genome shotgun (WGS) entry which is preliminary data.</text>
</comment>
<dbReference type="EMBL" id="JBHMDM010000003">
    <property type="protein sequence ID" value="MFB9376557.1"/>
    <property type="molecule type" value="Genomic_DNA"/>
</dbReference>
<keyword evidence="12" id="KW-1185">Reference proteome</keyword>
<organism evidence="11 12">
    <name type="scientific">Kineococcus gynurae</name>
    <dbReference type="NCBI Taxonomy" id="452979"/>
    <lineage>
        <taxon>Bacteria</taxon>
        <taxon>Bacillati</taxon>
        <taxon>Actinomycetota</taxon>
        <taxon>Actinomycetes</taxon>
        <taxon>Kineosporiales</taxon>
        <taxon>Kineosporiaceae</taxon>
        <taxon>Kineococcus</taxon>
    </lineage>
</organism>
<keyword evidence="11" id="KW-0282">Flagellum</keyword>
<dbReference type="Proteomes" id="UP001589748">
    <property type="component" value="Unassembled WGS sequence"/>
</dbReference>
<sequence>MAKDKEAPAEGKAGGKKKLIIIALGGLLLLGGGAGGTYILVKPASAAEEKPAEEVLKPGAVTALDPITINLSDGNYLKLGIALQGVEAEGGGEGKAEAPDGSKALDLSISEFSGLSMAELGNAETRQHYKDELQQKIIEAYTTPADPEVKDSKDTKTIMGIYFTQFVMQ</sequence>
<accession>A0ABV5LR86</accession>
<evidence type="ECO:0000256" key="10">
    <source>
        <dbReference type="RuleBase" id="RU364125"/>
    </source>
</evidence>
<keyword evidence="11" id="KW-0966">Cell projection</keyword>
<evidence type="ECO:0000256" key="9">
    <source>
        <dbReference type="ARBA" id="ARBA00023136"/>
    </source>
</evidence>
<reference evidence="11 12" key="1">
    <citation type="submission" date="2024-09" db="EMBL/GenBank/DDBJ databases">
        <authorList>
            <person name="Sun Q."/>
            <person name="Mori K."/>
        </authorList>
    </citation>
    <scope>NUCLEOTIDE SEQUENCE [LARGE SCALE GENOMIC DNA]</scope>
    <source>
        <strain evidence="11 12">TISTR 1856</strain>
    </source>
</reference>
<evidence type="ECO:0000313" key="12">
    <source>
        <dbReference type="Proteomes" id="UP001589748"/>
    </source>
</evidence>
<keyword evidence="4 10" id="KW-1003">Cell membrane</keyword>
<evidence type="ECO:0000256" key="4">
    <source>
        <dbReference type="ARBA" id="ARBA00022475"/>
    </source>
</evidence>
<evidence type="ECO:0000256" key="1">
    <source>
        <dbReference type="ARBA" id="ARBA00002254"/>
    </source>
</evidence>
<evidence type="ECO:0000256" key="5">
    <source>
        <dbReference type="ARBA" id="ARBA00022500"/>
    </source>
</evidence>